<name>A0A3Q7WZ74_CICAR</name>
<protein>
    <submittedName>
        <fullName evidence="2">Uncharacterized protein LOC113784856</fullName>
    </submittedName>
</protein>
<keyword evidence="1" id="KW-1185">Reference proteome</keyword>
<dbReference type="RefSeq" id="XP_027186899.1">
    <property type="nucleotide sequence ID" value="XM_027331098.1"/>
</dbReference>
<organism evidence="1 2">
    <name type="scientific">Cicer arietinum</name>
    <name type="common">Chickpea</name>
    <name type="synonym">Garbanzo</name>
    <dbReference type="NCBI Taxonomy" id="3827"/>
    <lineage>
        <taxon>Eukaryota</taxon>
        <taxon>Viridiplantae</taxon>
        <taxon>Streptophyta</taxon>
        <taxon>Embryophyta</taxon>
        <taxon>Tracheophyta</taxon>
        <taxon>Spermatophyta</taxon>
        <taxon>Magnoliopsida</taxon>
        <taxon>eudicotyledons</taxon>
        <taxon>Gunneridae</taxon>
        <taxon>Pentapetalae</taxon>
        <taxon>rosids</taxon>
        <taxon>fabids</taxon>
        <taxon>Fabales</taxon>
        <taxon>Fabaceae</taxon>
        <taxon>Papilionoideae</taxon>
        <taxon>50 kb inversion clade</taxon>
        <taxon>NPAAA clade</taxon>
        <taxon>Hologalegina</taxon>
        <taxon>IRL clade</taxon>
        <taxon>Cicereae</taxon>
        <taxon>Cicer</taxon>
    </lineage>
</organism>
<sequence>MPKARVFRVSPFNRLLLNWTMMKPKKLLGDLRASMETVEGNEDHVADGNEEYVFNGSTNNDLCVGGSRVNDDSQEPFIGLEFSHKKMLVHSTLIMLNLLI</sequence>
<dbReference type="AlphaFoldDB" id="A0A3Q7WZ74"/>
<accession>A0A3Q7WZ74</accession>
<gene>
    <name evidence="2" type="primary">LOC113784856</name>
</gene>
<reference evidence="2" key="1">
    <citation type="submission" date="2025-08" db="UniProtKB">
        <authorList>
            <consortium name="RefSeq"/>
        </authorList>
    </citation>
    <scope>IDENTIFICATION</scope>
    <source>
        <tissue evidence="2">Etiolated seedlings</tissue>
    </source>
</reference>
<dbReference type="Proteomes" id="UP000087171">
    <property type="component" value="Unplaced"/>
</dbReference>
<evidence type="ECO:0000313" key="1">
    <source>
        <dbReference type="Proteomes" id="UP000087171"/>
    </source>
</evidence>
<proteinExistence type="predicted"/>
<evidence type="ECO:0000313" key="2">
    <source>
        <dbReference type="RefSeq" id="XP_027186899.1"/>
    </source>
</evidence>